<dbReference type="Proteomes" id="UP000198228">
    <property type="component" value="Chromosome I"/>
</dbReference>
<dbReference type="EMBL" id="LT607410">
    <property type="protein sequence ID" value="SCF35669.1"/>
    <property type="molecule type" value="Genomic_DNA"/>
</dbReference>
<sequence length="174" mass="19420">MADLANSSLIFVDVDGPLIPFKARPVSRERSLGGAVVQPLDGTGNPLLDRLDPDDGRRLLALGCQLVWATTWMAEANEVISPRLGLPDLPVVEWPDDDEDPEHGLHWKTVFLTRWAAGRPFVWLDDEITDADRRWVAAHHPVRALLQRVDPYVGLTEADFSAVRRWLGQIDDAA</sequence>
<protein>
    <recommendedName>
        <fullName evidence="3">Secreted protein</fullName>
    </recommendedName>
</protein>
<organism evidence="1 2">
    <name type="scientific">Micromonospora purpureochromogenes</name>
    <dbReference type="NCBI Taxonomy" id="47872"/>
    <lineage>
        <taxon>Bacteria</taxon>
        <taxon>Bacillati</taxon>
        <taxon>Actinomycetota</taxon>
        <taxon>Actinomycetes</taxon>
        <taxon>Micromonosporales</taxon>
        <taxon>Micromonosporaceae</taxon>
        <taxon>Micromonospora</taxon>
    </lineage>
</organism>
<evidence type="ECO:0000313" key="1">
    <source>
        <dbReference type="EMBL" id="SCF35669.1"/>
    </source>
</evidence>
<name>A0A1C4ZRZ9_9ACTN</name>
<dbReference type="Pfam" id="PF18143">
    <property type="entry name" value="HAD_SAK_2"/>
    <property type="match status" value="1"/>
</dbReference>
<evidence type="ECO:0000313" key="2">
    <source>
        <dbReference type="Proteomes" id="UP000198228"/>
    </source>
</evidence>
<proteinExistence type="predicted"/>
<dbReference type="AlphaFoldDB" id="A0A1C4ZRZ9"/>
<dbReference type="RefSeq" id="WP_088963145.1">
    <property type="nucleotide sequence ID" value="NZ_LT607410.1"/>
</dbReference>
<gene>
    <name evidence="1" type="ORF">GA0074696_4798</name>
</gene>
<evidence type="ECO:0008006" key="3">
    <source>
        <dbReference type="Google" id="ProtNLM"/>
    </source>
</evidence>
<reference evidence="1 2" key="1">
    <citation type="submission" date="2016-06" db="EMBL/GenBank/DDBJ databases">
        <authorList>
            <person name="Kjaerup R.B."/>
            <person name="Dalgaard T.S."/>
            <person name="Juul-Madsen H.R."/>
        </authorList>
    </citation>
    <scope>NUCLEOTIDE SEQUENCE [LARGE SCALE GENOMIC DNA]</scope>
    <source>
        <strain evidence="1 2">DSM 43821</strain>
    </source>
</reference>
<accession>A0A1C4ZRZ9</accession>